<dbReference type="Gene3D" id="3.90.550.10">
    <property type="entry name" value="Spore Coat Polysaccharide Biosynthesis Protein SpsA, Chain A"/>
    <property type="match status" value="1"/>
</dbReference>
<feature type="domain" description="Glycosyltransferase 2-like" evidence="2">
    <location>
        <begin position="7"/>
        <end position="169"/>
    </location>
</feature>
<feature type="transmembrane region" description="Helical" evidence="1">
    <location>
        <begin position="320"/>
        <end position="339"/>
    </location>
</feature>
<feature type="transmembrane region" description="Helical" evidence="1">
    <location>
        <begin position="255"/>
        <end position="276"/>
    </location>
</feature>
<keyword evidence="1" id="KW-0812">Transmembrane</keyword>
<comment type="caution">
    <text evidence="3">The sequence shown here is derived from an EMBL/GenBank/DDBJ whole genome shotgun (WGS) entry which is preliminary data.</text>
</comment>
<sequence>MPKPLLTIVIPCLNERDTIALVIKDARKHAQKYFPGQSEVIVADNGSTDGTKQILKKIRSIKVVHVPIRGYGAALHWGISKAAGKYILFGDADLSYPFSNLGKFKSLLSLNPDLILGSRLTGHIQKGAMPPLHRYLGTPVLTWIIRLLYHIPTTDCNSGMRLVKKGFYQKLNMRNSGMEWASELLLKTALKKGKYLETPIRFLKDQRRHPPHLSTWSDGWRHLKSIILLKASSLFVFFFFFVFLAAIVYPISYSLTSYSILLACVTFLSYLALRFLEFAIERKHNSVSTILNSNRLVIWVAQLSFVIGGSILLIPDSRLGTKLLLVSFNALLFIWVFLIETIKTHLVNRLPDADV</sequence>
<dbReference type="EMBL" id="MFJJ01000005">
    <property type="protein sequence ID" value="OGG15286.1"/>
    <property type="molecule type" value="Genomic_DNA"/>
</dbReference>
<accession>A0A1F5ZS16</accession>
<dbReference type="InterPro" id="IPR001173">
    <property type="entry name" value="Glyco_trans_2-like"/>
</dbReference>
<evidence type="ECO:0000313" key="3">
    <source>
        <dbReference type="EMBL" id="OGG15286.1"/>
    </source>
</evidence>
<dbReference type="Proteomes" id="UP000177416">
    <property type="component" value="Unassembled WGS sequence"/>
</dbReference>
<name>A0A1F5ZS16_9BACT</name>
<reference evidence="3 4" key="1">
    <citation type="journal article" date="2016" name="Nat. Commun.">
        <title>Thousands of microbial genomes shed light on interconnected biogeochemical processes in an aquifer system.</title>
        <authorList>
            <person name="Anantharaman K."/>
            <person name="Brown C.T."/>
            <person name="Hug L.A."/>
            <person name="Sharon I."/>
            <person name="Castelle C.J."/>
            <person name="Probst A.J."/>
            <person name="Thomas B.C."/>
            <person name="Singh A."/>
            <person name="Wilkins M.J."/>
            <person name="Karaoz U."/>
            <person name="Brodie E.L."/>
            <person name="Williams K.H."/>
            <person name="Hubbard S.S."/>
            <person name="Banfield J.F."/>
        </authorList>
    </citation>
    <scope>NUCLEOTIDE SEQUENCE [LARGE SCALE GENOMIC DNA]</scope>
</reference>
<evidence type="ECO:0000313" key="4">
    <source>
        <dbReference type="Proteomes" id="UP000177416"/>
    </source>
</evidence>
<proteinExistence type="predicted"/>
<evidence type="ECO:0000259" key="2">
    <source>
        <dbReference type="Pfam" id="PF00535"/>
    </source>
</evidence>
<dbReference type="CDD" id="cd04179">
    <property type="entry name" value="DPM_DPG-synthase_like"/>
    <property type="match status" value="1"/>
</dbReference>
<keyword evidence="1" id="KW-0472">Membrane</keyword>
<dbReference type="InterPro" id="IPR029044">
    <property type="entry name" value="Nucleotide-diphossugar_trans"/>
</dbReference>
<dbReference type="PANTHER" id="PTHR48090">
    <property type="entry name" value="UNDECAPRENYL-PHOSPHATE 4-DEOXY-4-FORMAMIDO-L-ARABINOSE TRANSFERASE-RELATED"/>
    <property type="match status" value="1"/>
</dbReference>
<dbReference type="InterPro" id="IPR050256">
    <property type="entry name" value="Glycosyltransferase_2"/>
</dbReference>
<organism evidence="3 4">
    <name type="scientific">Candidatus Gottesmanbacteria bacterium RIFCSPHIGHO2_01_FULL_46_14</name>
    <dbReference type="NCBI Taxonomy" id="1798380"/>
    <lineage>
        <taxon>Bacteria</taxon>
        <taxon>Candidatus Gottesmaniibacteriota</taxon>
    </lineage>
</organism>
<keyword evidence="1" id="KW-1133">Transmembrane helix</keyword>
<evidence type="ECO:0000256" key="1">
    <source>
        <dbReference type="SAM" id="Phobius"/>
    </source>
</evidence>
<dbReference type="AlphaFoldDB" id="A0A1F5ZS16"/>
<feature type="transmembrane region" description="Helical" evidence="1">
    <location>
        <begin position="227"/>
        <end position="249"/>
    </location>
</feature>
<protein>
    <recommendedName>
        <fullName evidence="2">Glycosyltransferase 2-like domain-containing protein</fullName>
    </recommendedName>
</protein>
<dbReference type="PANTHER" id="PTHR48090:SF7">
    <property type="entry name" value="RFBJ PROTEIN"/>
    <property type="match status" value="1"/>
</dbReference>
<dbReference type="Pfam" id="PF00535">
    <property type="entry name" value="Glycos_transf_2"/>
    <property type="match status" value="1"/>
</dbReference>
<gene>
    <name evidence="3" type="ORF">A2875_00645</name>
</gene>
<dbReference type="SUPFAM" id="SSF53448">
    <property type="entry name" value="Nucleotide-diphospho-sugar transferases"/>
    <property type="match status" value="1"/>
</dbReference>
<feature type="transmembrane region" description="Helical" evidence="1">
    <location>
        <begin position="296"/>
        <end position="314"/>
    </location>
</feature>